<organism evidence="7 8">
    <name type="scientific">Haliangium ochraceum (strain DSM 14365 / JCM 11303 / SMP-2)</name>
    <dbReference type="NCBI Taxonomy" id="502025"/>
    <lineage>
        <taxon>Bacteria</taxon>
        <taxon>Pseudomonadati</taxon>
        <taxon>Myxococcota</taxon>
        <taxon>Polyangia</taxon>
        <taxon>Haliangiales</taxon>
        <taxon>Kofleriaceae</taxon>
        <taxon>Haliangium</taxon>
    </lineage>
</organism>
<keyword evidence="4" id="KW-0472">Membrane</keyword>
<dbReference type="InterPro" id="IPR011990">
    <property type="entry name" value="TPR-like_helical_dom_sf"/>
</dbReference>
<evidence type="ECO:0000256" key="4">
    <source>
        <dbReference type="ARBA" id="ARBA00023136"/>
    </source>
</evidence>
<protein>
    <submittedName>
        <fullName evidence="7">Putative lipoprotein</fullName>
    </submittedName>
</protein>
<name>D0LLA6_HALO1</name>
<dbReference type="Pfam" id="PF07980">
    <property type="entry name" value="SusD_RagB"/>
    <property type="match status" value="1"/>
</dbReference>
<keyword evidence="3" id="KW-0732">Signal</keyword>
<keyword evidence="7" id="KW-0449">Lipoprotein</keyword>
<dbReference type="RefSeq" id="WP_012831194.1">
    <property type="nucleotide sequence ID" value="NC_013440.1"/>
</dbReference>
<dbReference type="Proteomes" id="UP000001880">
    <property type="component" value="Chromosome"/>
</dbReference>
<dbReference type="GO" id="GO:0009279">
    <property type="term" value="C:cell outer membrane"/>
    <property type="evidence" value="ECO:0007669"/>
    <property type="project" value="UniProtKB-SubCell"/>
</dbReference>
<dbReference type="OrthoDB" id="9794888at2"/>
<reference evidence="7 8" key="1">
    <citation type="journal article" date="2010" name="Stand. Genomic Sci.">
        <title>Complete genome sequence of Haliangium ochraceum type strain (SMP-2).</title>
        <authorList>
            <consortium name="US DOE Joint Genome Institute (JGI-PGF)"/>
            <person name="Ivanova N."/>
            <person name="Daum C."/>
            <person name="Lang E."/>
            <person name="Abt B."/>
            <person name="Kopitz M."/>
            <person name="Saunders E."/>
            <person name="Lapidus A."/>
            <person name="Lucas S."/>
            <person name="Glavina Del Rio T."/>
            <person name="Nolan M."/>
            <person name="Tice H."/>
            <person name="Copeland A."/>
            <person name="Cheng J.F."/>
            <person name="Chen F."/>
            <person name="Bruce D."/>
            <person name="Goodwin L."/>
            <person name="Pitluck S."/>
            <person name="Mavromatis K."/>
            <person name="Pati A."/>
            <person name="Mikhailova N."/>
            <person name="Chen A."/>
            <person name="Palaniappan K."/>
            <person name="Land M."/>
            <person name="Hauser L."/>
            <person name="Chang Y.J."/>
            <person name="Jeffries C.D."/>
            <person name="Detter J.C."/>
            <person name="Brettin T."/>
            <person name="Rohde M."/>
            <person name="Goker M."/>
            <person name="Bristow J."/>
            <person name="Markowitz V."/>
            <person name="Eisen J.A."/>
            <person name="Hugenholtz P."/>
            <person name="Kyrpides N.C."/>
            <person name="Klenk H.P."/>
        </authorList>
    </citation>
    <scope>NUCLEOTIDE SEQUENCE [LARGE SCALE GENOMIC DNA]</scope>
    <source>
        <strain evidence="8">DSM 14365 / CIP 107738 / JCM 11303 / AJ 13395 / SMP-2</strain>
    </source>
</reference>
<evidence type="ECO:0000259" key="6">
    <source>
        <dbReference type="Pfam" id="PF07980"/>
    </source>
</evidence>
<gene>
    <name evidence="7" type="ordered locus">Hoch_6127</name>
</gene>
<comment type="subcellular location">
    <subcellularLocation>
        <location evidence="1">Cell outer membrane</location>
    </subcellularLocation>
</comment>
<dbReference type="SUPFAM" id="SSF48452">
    <property type="entry name" value="TPR-like"/>
    <property type="match status" value="1"/>
</dbReference>
<dbReference type="InterPro" id="IPR012944">
    <property type="entry name" value="SusD_RagB_dom"/>
</dbReference>
<evidence type="ECO:0000313" key="7">
    <source>
        <dbReference type="EMBL" id="ACY18602.1"/>
    </source>
</evidence>
<evidence type="ECO:0000256" key="1">
    <source>
        <dbReference type="ARBA" id="ARBA00004442"/>
    </source>
</evidence>
<evidence type="ECO:0000256" key="2">
    <source>
        <dbReference type="ARBA" id="ARBA00006275"/>
    </source>
</evidence>
<comment type="similarity">
    <text evidence="2">Belongs to the SusD family.</text>
</comment>
<feature type="domain" description="RagB/SusD" evidence="6">
    <location>
        <begin position="320"/>
        <end position="412"/>
    </location>
</feature>
<dbReference type="eggNOG" id="ENOG502Z8J7">
    <property type="taxonomic scope" value="Bacteria"/>
</dbReference>
<dbReference type="KEGG" id="hoh:Hoch_6127"/>
<dbReference type="Gene3D" id="1.25.40.390">
    <property type="match status" value="1"/>
</dbReference>
<keyword evidence="8" id="KW-1185">Reference proteome</keyword>
<evidence type="ECO:0000256" key="3">
    <source>
        <dbReference type="ARBA" id="ARBA00022729"/>
    </source>
</evidence>
<evidence type="ECO:0000313" key="8">
    <source>
        <dbReference type="Proteomes" id="UP000001880"/>
    </source>
</evidence>
<keyword evidence="5" id="KW-0998">Cell outer membrane</keyword>
<evidence type="ECO:0000256" key="5">
    <source>
        <dbReference type="ARBA" id="ARBA00023237"/>
    </source>
</evidence>
<dbReference type="PROSITE" id="PS51257">
    <property type="entry name" value="PROKAR_LIPOPROTEIN"/>
    <property type="match status" value="1"/>
</dbReference>
<dbReference type="AlphaFoldDB" id="D0LLA6"/>
<accession>D0LLA6</accession>
<dbReference type="EMBL" id="CP001804">
    <property type="protein sequence ID" value="ACY18602.1"/>
    <property type="molecule type" value="Genomic_DNA"/>
</dbReference>
<proteinExistence type="inferred from homology"/>
<sequence>MKYTTIIALTLASLAAGCDLEVGDLNNLPESELQDEPTPTLVNLAATGLLAGSRLEYGFDNGYIAHLSVLGREAYNLDVADPRYRAELLSGPGLDPGSPAFGGNLWNDPYANIHNALNVLNAVGKVDAYSEQEREGLRGFAKTIEALDYFMIVNTRDVNGGFIATSTDIDVLPTPASKDELHEHIASLLDQGAGHLDNAGDAFTFTFSSGYAGFDTPSSFRSYNRALRARVAAYQEDWDGVLSALADSFLDTSDTASMNLGVYHSFSTQSGDITNQLVSNNLYGHPTLATDVDPDDQRFAQKLAQVDSRTLDGLTSDLQFTVYDSTSAPVPIIRNEELLLLSAEAKLRTGDLAGAVADLNIVRQQSAGQDALVADDLDADAVFEELVYQRRFGLLFEGHRWIDMRRWGLIEQLPLDREGDVVHTEFPIPTPEQNARL</sequence>
<dbReference type="CDD" id="cd08977">
    <property type="entry name" value="SusD"/>
    <property type="match status" value="1"/>
</dbReference>
<dbReference type="STRING" id="502025.Hoch_6127"/>
<dbReference type="HOGENOM" id="CLU_619487_0_0_7"/>